<proteinExistence type="predicted"/>
<sequence length="101" mass="11225">MRLLRIVCRDVPGDRIEGRGQEWKRTKPQTILIIVFPLALVAATDDIARCHEGGVAAICVFWVGGKFLSCPGGFLEILGCFTFEHQEINDFMGGGRTEEDE</sequence>
<organism evidence="1 2">
    <name type="scientific">Araneus ventricosus</name>
    <name type="common">Orbweaver spider</name>
    <name type="synonym">Epeira ventricosa</name>
    <dbReference type="NCBI Taxonomy" id="182803"/>
    <lineage>
        <taxon>Eukaryota</taxon>
        <taxon>Metazoa</taxon>
        <taxon>Ecdysozoa</taxon>
        <taxon>Arthropoda</taxon>
        <taxon>Chelicerata</taxon>
        <taxon>Arachnida</taxon>
        <taxon>Araneae</taxon>
        <taxon>Araneomorphae</taxon>
        <taxon>Entelegynae</taxon>
        <taxon>Araneoidea</taxon>
        <taxon>Araneidae</taxon>
        <taxon>Araneus</taxon>
    </lineage>
</organism>
<accession>A0A4Y2QI46</accession>
<evidence type="ECO:0000313" key="1">
    <source>
        <dbReference type="EMBL" id="GBN62950.1"/>
    </source>
</evidence>
<reference evidence="1 2" key="1">
    <citation type="journal article" date="2019" name="Sci. Rep.">
        <title>Orb-weaving spider Araneus ventricosus genome elucidates the spidroin gene catalogue.</title>
        <authorList>
            <person name="Kono N."/>
            <person name="Nakamura H."/>
            <person name="Ohtoshi R."/>
            <person name="Moran D.A.P."/>
            <person name="Shinohara A."/>
            <person name="Yoshida Y."/>
            <person name="Fujiwara M."/>
            <person name="Mori M."/>
            <person name="Tomita M."/>
            <person name="Arakawa K."/>
        </authorList>
    </citation>
    <scope>NUCLEOTIDE SEQUENCE [LARGE SCALE GENOMIC DNA]</scope>
</reference>
<keyword evidence="2" id="KW-1185">Reference proteome</keyword>
<dbReference type="EMBL" id="BGPR01013947">
    <property type="protein sequence ID" value="GBN62950.1"/>
    <property type="molecule type" value="Genomic_DNA"/>
</dbReference>
<comment type="caution">
    <text evidence="1">The sequence shown here is derived from an EMBL/GenBank/DDBJ whole genome shotgun (WGS) entry which is preliminary data.</text>
</comment>
<dbReference type="AlphaFoldDB" id="A0A4Y2QI46"/>
<evidence type="ECO:0000313" key="2">
    <source>
        <dbReference type="Proteomes" id="UP000499080"/>
    </source>
</evidence>
<protein>
    <submittedName>
        <fullName evidence="1">Uncharacterized protein</fullName>
    </submittedName>
</protein>
<gene>
    <name evidence="1" type="ORF">AVEN_148367_1</name>
</gene>
<dbReference type="Proteomes" id="UP000499080">
    <property type="component" value="Unassembled WGS sequence"/>
</dbReference>
<name>A0A4Y2QI46_ARAVE</name>